<gene>
    <name evidence="4" type="ORF">EV186_1021294</name>
</gene>
<organism evidence="4 5">
    <name type="scientific">Labedaea rhizosphaerae</name>
    <dbReference type="NCBI Taxonomy" id="598644"/>
    <lineage>
        <taxon>Bacteria</taxon>
        <taxon>Bacillati</taxon>
        <taxon>Actinomycetota</taxon>
        <taxon>Actinomycetes</taxon>
        <taxon>Pseudonocardiales</taxon>
        <taxon>Pseudonocardiaceae</taxon>
        <taxon>Labedaea</taxon>
    </lineage>
</organism>
<dbReference type="EMBL" id="SNXZ01000002">
    <property type="protein sequence ID" value="TDQ01426.1"/>
    <property type="molecule type" value="Genomic_DNA"/>
</dbReference>
<dbReference type="PROSITE" id="PS00061">
    <property type="entry name" value="ADH_SHORT"/>
    <property type="match status" value="1"/>
</dbReference>
<evidence type="ECO:0000313" key="4">
    <source>
        <dbReference type="EMBL" id="TDQ01426.1"/>
    </source>
</evidence>
<dbReference type="SUPFAM" id="SSF51735">
    <property type="entry name" value="NAD(P)-binding Rossmann-fold domains"/>
    <property type="match status" value="1"/>
</dbReference>
<keyword evidence="5" id="KW-1185">Reference proteome</keyword>
<dbReference type="PANTHER" id="PTHR43391:SF14">
    <property type="entry name" value="DEHYDROGENASE_REDUCTASE SDR FAMILY PROTEIN 7-LIKE"/>
    <property type="match status" value="1"/>
</dbReference>
<dbReference type="AlphaFoldDB" id="A0A4R6SJ59"/>
<comment type="caution">
    <text evidence="4">The sequence shown here is derived from an EMBL/GenBank/DDBJ whole genome shotgun (WGS) entry which is preliminary data.</text>
</comment>
<keyword evidence="2" id="KW-0521">NADP</keyword>
<name>A0A4R6SJ59_LABRH</name>
<dbReference type="PANTHER" id="PTHR43391">
    <property type="entry name" value="RETINOL DEHYDROGENASE-RELATED"/>
    <property type="match status" value="1"/>
</dbReference>
<sequence length="248" mass="25547">MSGAWITGGASGIGAAVVRQLAERGRQVHVADLLPVPEGVPATSSDMLDVRDDAALRASCDGAAEAFGGLDLAVVCAGVGDSGPTTWDSVDPSGYQRIVDINITAVVRSITVALPHLKATGGSVVVLASLGGLTPMPTNPFYSMTKFAVVGLVRSLGPVLAADGVRIAAICPGFVDTPLIDPWREIFKDFPLLQADEVASVVLRAAEGESGACWLVQPGREPAPYEFRGVPGARRPDGSVAGFLWDGA</sequence>
<evidence type="ECO:0000256" key="2">
    <source>
        <dbReference type="ARBA" id="ARBA00022857"/>
    </source>
</evidence>
<dbReference type="PRINTS" id="PR00081">
    <property type="entry name" value="GDHRDH"/>
</dbReference>
<evidence type="ECO:0000256" key="3">
    <source>
        <dbReference type="ARBA" id="ARBA00023002"/>
    </source>
</evidence>
<dbReference type="InterPro" id="IPR020904">
    <property type="entry name" value="Sc_DH/Rdtase_CS"/>
</dbReference>
<dbReference type="RefSeq" id="WP_133850008.1">
    <property type="nucleotide sequence ID" value="NZ_SNXZ01000002.1"/>
</dbReference>
<dbReference type="Pfam" id="PF00106">
    <property type="entry name" value="adh_short"/>
    <property type="match status" value="1"/>
</dbReference>
<evidence type="ECO:0000256" key="1">
    <source>
        <dbReference type="ARBA" id="ARBA00006484"/>
    </source>
</evidence>
<dbReference type="InterPro" id="IPR002347">
    <property type="entry name" value="SDR_fam"/>
</dbReference>
<dbReference type="InterPro" id="IPR036291">
    <property type="entry name" value="NAD(P)-bd_dom_sf"/>
</dbReference>
<dbReference type="GO" id="GO:0016491">
    <property type="term" value="F:oxidoreductase activity"/>
    <property type="evidence" value="ECO:0007669"/>
    <property type="project" value="UniProtKB-KW"/>
</dbReference>
<comment type="similarity">
    <text evidence="1">Belongs to the short-chain dehydrogenases/reductases (SDR) family.</text>
</comment>
<dbReference type="Proteomes" id="UP000295444">
    <property type="component" value="Unassembled WGS sequence"/>
</dbReference>
<proteinExistence type="inferred from homology"/>
<reference evidence="4 5" key="1">
    <citation type="submission" date="2019-03" db="EMBL/GenBank/DDBJ databases">
        <title>Genomic Encyclopedia of Type Strains, Phase IV (KMG-IV): sequencing the most valuable type-strain genomes for metagenomic binning, comparative biology and taxonomic classification.</title>
        <authorList>
            <person name="Goeker M."/>
        </authorList>
    </citation>
    <scope>NUCLEOTIDE SEQUENCE [LARGE SCALE GENOMIC DNA]</scope>
    <source>
        <strain evidence="4 5">DSM 45361</strain>
    </source>
</reference>
<protein>
    <submittedName>
        <fullName evidence="4">NADP-dependent 3-hydroxy acid dehydrogenase YdfG</fullName>
    </submittedName>
</protein>
<dbReference type="Gene3D" id="3.40.50.720">
    <property type="entry name" value="NAD(P)-binding Rossmann-like Domain"/>
    <property type="match status" value="1"/>
</dbReference>
<accession>A0A4R6SJ59</accession>
<keyword evidence="3" id="KW-0560">Oxidoreductase</keyword>
<evidence type="ECO:0000313" key="5">
    <source>
        <dbReference type="Proteomes" id="UP000295444"/>
    </source>
</evidence>
<dbReference type="OrthoDB" id="4133661at2"/>